<keyword evidence="8" id="KW-1278">Translocase</keyword>
<protein>
    <submittedName>
        <fullName evidence="11">ABC transporter component</fullName>
        <ecNumber evidence="11">3.6.3.25</ecNumber>
    </submittedName>
</protein>
<keyword evidence="12" id="KW-1185">Reference proteome</keyword>
<reference evidence="11 12" key="1">
    <citation type="journal article" date="2011" name="Stand. Genomic Sci.">
        <title>Complete genome sequence of Rhodospirillum rubrum type strain (S1).</title>
        <authorList>
            <person name="Munk A.C."/>
            <person name="Copeland A."/>
            <person name="Lucas S."/>
            <person name="Lapidus A."/>
            <person name="Del Rio T.G."/>
            <person name="Barry K."/>
            <person name="Detter J.C."/>
            <person name="Hammon N."/>
            <person name="Israni S."/>
            <person name="Pitluck S."/>
            <person name="Brettin T."/>
            <person name="Bruce D."/>
            <person name="Han C."/>
            <person name="Tapia R."/>
            <person name="Gilna P."/>
            <person name="Schmutz J."/>
            <person name="Larimer F."/>
            <person name="Land M."/>
            <person name="Kyrpides N.C."/>
            <person name="Mavromatis K."/>
            <person name="Richardson P."/>
            <person name="Rohde M."/>
            <person name="Goker M."/>
            <person name="Klenk H.P."/>
            <person name="Zhang Y."/>
            <person name="Roberts G.P."/>
            <person name="Reslewic S."/>
            <person name="Schwartz D.C."/>
        </authorList>
    </citation>
    <scope>NUCLEOTIDE SEQUENCE [LARGE SCALE GENOMIC DNA]</scope>
    <source>
        <strain evidence="12">ATCC 11170 / ATH 1.1.1 / DSM 467 / LMG 4362 / NCIMB 8255 / S1</strain>
    </source>
</reference>
<evidence type="ECO:0000256" key="9">
    <source>
        <dbReference type="ARBA" id="ARBA00023136"/>
    </source>
</evidence>
<dbReference type="EMBL" id="CP000230">
    <property type="protein sequence ID" value="ABC22705.1"/>
    <property type="molecule type" value="Genomic_DNA"/>
</dbReference>
<evidence type="ECO:0000256" key="8">
    <source>
        <dbReference type="ARBA" id="ARBA00022967"/>
    </source>
</evidence>
<dbReference type="GO" id="GO:0005886">
    <property type="term" value="C:plasma membrane"/>
    <property type="evidence" value="ECO:0007669"/>
    <property type="project" value="UniProtKB-SubCell"/>
</dbReference>
<keyword evidence="3" id="KW-1003">Cell membrane</keyword>
<dbReference type="InterPro" id="IPR050107">
    <property type="entry name" value="ABC_carbohydrate_import_ATPase"/>
</dbReference>
<dbReference type="RefSeq" id="WP_011389658.1">
    <property type="nucleotide sequence ID" value="NC_007643.1"/>
</dbReference>
<dbReference type="PATRIC" id="fig|269796.9.peg.1986"/>
<dbReference type="STRING" id="269796.Rru_A1905"/>
<evidence type="ECO:0000256" key="3">
    <source>
        <dbReference type="ARBA" id="ARBA00022475"/>
    </source>
</evidence>
<evidence type="ECO:0000256" key="7">
    <source>
        <dbReference type="ARBA" id="ARBA00022840"/>
    </source>
</evidence>
<sequence>MEERQPTVPKGSAPDRNASLAPRLVLRGIVKRFPGLIANDHVDLRVNAGEIHALLGENGAGKSTLVKIIYGVLQADDGVIEWEGAPVRLSSPAQARQRGIGMVFQHFSLFESLSVVENIQLAMDRAVEADSLANRVREVSARYGLAIDPTRTVNDLSVGERQRVEIVRCLLQTPRLLIMDEPTSVLTPQEADTLFETLRRLAGEGVSILYISHKLDEIRALCQSATVLRAGKVVGACDPREKTSRELAQMMIGDELAAVERRVAHGGGDLRLVVDRLSMAADTPFGVDLRDVSLKVRAGEILGIAGVAGNGQGALVAALSGERHAARGDAVRIEGQPVGHLGPRERRALGLAVVPEERLGRGTVPELSLAENALLSSYRQGDLVRGGFVDQGRTHGLARRIIDVFGVRAGGSRAAARSLSGGNLQKFIIGREIMQKPKLLVASQPTWGVDAGAAAAIHRALLDLRDQGAGILIISQDLDELFAISDRIAVMCGGKLSEARPSHEATLEQVGLMMGGLFDLQGDAVAETVR</sequence>
<keyword evidence="2" id="KW-0813">Transport</keyword>
<dbReference type="PANTHER" id="PTHR43790">
    <property type="entry name" value="CARBOHYDRATE TRANSPORT ATP-BINDING PROTEIN MG119-RELATED"/>
    <property type="match status" value="1"/>
</dbReference>
<dbReference type="Proteomes" id="UP000001929">
    <property type="component" value="Chromosome"/>
</dbReference>
<keyword evidence="5" id="KW-0677">Repeat</keyword>
<dbReference type="GO" id="GO:0016887">
    <property type="term" value="F:ATP hydrolysis activity"/>
    <property type="evidence" value="ECO:0007669"/>
    <property type="project" value="InterPro"/>
</dbReference>
<dbReference type="SMART" id="SM00382">
    <property type="entry name" value="AAA"/>
    <property type="match status" value="1"/>
</dbReference>
<dbReference type="InterPro" id="IPR017871">
    <property type="entry name" value="ABC_transporter-like_CS"/>
</dbReference>
<dbReference type="EnsemblBacteria" id="ABC22705">
    <property type="protein sequence ID" value="ABC22705"/>
    <property type="gene ID" value="Rru_A1905"/>
</dbReference>
<dbReference type="Gene3D" id="3.40.50.300">
    <property type="entry name" value="P-loop containing nucleotide triphosphate hydrolases"/>
    <property type="match status" value="2"/>
</dbReference>
<evidence type="ECO:0000313" key="11">
    <source>
        <dbReference type="EMBL" id="ABC22705.1"/>
    </source>
</evidence>
<dbReference type="PANTHER" id="PTHR43790:SF4">
    <property type="entry name" value="GUANOSINE IMPORT ATP-BINDING PROTEIN NUPO"/>
    <property type="match status" value="1"/>
</dbReference>
<proteinExistence type="predicted"/>
<dbReference type="CDD" id="cd03215">
    <property type="entry name" value="ABC_Carb_Monos_II"/>
    <property type="match status" value="1"/>
</dbReference>
<dbReference type="eggNOG" id="COG3845">
    <property type="taxonomic scope" value="Bacteria"/>
</dbReference>
<dbReference type="PROSITE" id="PS00211">
    <property type="entry name" value="ABC_TRANSPORTER_1"/>
    <property type="match status" value="2"/>
</dbReference>
<dbReference type="SUPFAM" id="SSF52540">
    <property type="entry name" value="P-loop containing nucleoside triphosphate hydrolases"/>
    <property type="match status" value="2"/>
</dbReference>
<keyword evidence="11" id="KW-0378">Hydrolase</keyword>
<dbReference type="HOGENOM" id="CLU_000604_92_0_5"/>
<dbReference type="InterPro" id="IPR027417">
    <property type="entry name" value="P-loop_NTPase"/>
</dbReference>
<evidence type="ECO:0000259" key="10">
    <source>
        <dbReference type="PROSITE" id="PS50893"/>
    </source>
</evidence>
<organism evidence="11 12">
    <name type="scientific">Rhodospirillum rubrum (strain ATCC 11170 / ATH 1.1.1 / DSM 467 / LMG 4362 / NCIMB 8255 / S1)</name>
    <dbReference type="NCBI Taxonomy" id="269796"/>
    <lineage>
        <taxon>Bacteria</taxon>
        <taxon>Pseudomonadati</taxon>
        <taxon>Pseudomonadota</taxon>
        <taxon>Alphaproteobacteria</taxon>
        <taxon>Rhodospirillales</taxon>
        <taxon>Rhodospirillaceae</taxon>
        <taxon>Rhodospirillum</taxon>
    </lineage>
</organism>
<dbReference type="PROSITE" id="PS50893">
    <property type="entry name" value="ABC_TRANSPORTER_2"/>
    <property type="match status" value="2"/>
</dbReference>
<evidence type="ECO:0000313" key="12">
    <source>
        <dbReference type="Proteomes" id="UP000001929"/>
    </source>
</evidence>
<evidence type="ECO:0000256" key="2">
    <source>
        <dbReference type="ARBA" id="ARBA00022448"/>
    </source>
</evidence>
<dbReference type="InterPro" id="IPR003593">
    <property type="entry name" value="AAA+_ATPase"/>
</dbReference>
<dbReference type="EC" id="3.6.3.25" evidence="11"/>
<accession>Q2RT40</accession>
<keyword evidence="6" id="KW-0547">Nucleotide-binding</keyword>
<dbReference type="FunFam" id="3.40.50.300:FF:000127">
    <property type="entry name" value="Ribose import ATP-binding protein RbsA"/>
    <property type="match status" value="1"/>
</dbReference>
<evidence type="ECO:0000256" key="1">
    <source>
        <dbReference type="ARBA" id="ARBA00004202"/>
    </source>
</evidence>
<dbReference type="GO" id="GO:0005524">
    <property type="term" value="F:ATP binding"/>
    <property type="evidence" value="ECO:0007669"/>
    <property type="project" value="UniProtKB-KW"/>
</dbReference>
<dbReference type="PhylomeDB" id="Q2RT40"/>
<evidence type="ECO:0000256" key="4">
    <source>
        <dbReference type="ARBA" id="ARBA00022597"/>
    </source>
</evidence>
<dbReference type="AlphaFoldDB" id="Q2RT40"/>
<dbReference type="KEGG" id="rru:Rru_A1905"/>
<name>Q2RT40_RHORT</name>
<feature type="domain" description="ABC transporter" evidence="10">
    <location>
        <begin position="24"/>
        <end position="255"/>
    </location>
</feature>
<dbReference type="CDD" id="cd03216">
    <property type="entry name" value="ABC_Carb_Monos_I"/>
    <property type="match status" value="1"/>
</dbReference>
<dbReference type="InterPro" id="IPR003439">
    <property type="entry name" value="ABC_transporter-like_ATP-bd"/>
</dbReference>
<keyword evidence="9" id="KW-0472">Membrane</keyword>
<comment type="subcellular location">
    <subcellularLocation>
        <location evidence="1">Cell membrane</location>
        <topology evidence="1">Peripheral membrane protein</topology>
    </subcellularLocation>
</comment>
<keyword evidence="4" id="KW-0762">Sugar transport</keyword>
<evidence type="ECO:0000256" key="6">
    <source>
        <dbReference type="ARBA" id="ARBA00022741"/>
    </source>
</evidence>
<dbReference type="Pfam" id="PF00005">
    <property type="entry name" value="ABC_tran"/>
    <property type="match status" value="2"/>
</dbReference>
<feature type="domain" description="ABC transporter" evidence="10">
    <location>
        <begin position="272"/>
        <end position="518"/>
    </location>
</feature>
<gene>
    <name evidence="11" type="ordered locus">Rru_A1905</name>
</gene>
<keyword evidence="7" id="KW-0067">ATP-binding</keyword>
<evidence type="ECO:0000256" key="5">
    <source>
        <dbReference type="ARBA" id="ARBA00022737"/>
    </source>
</evidence>